<gene>
    <name evidence="2" type="ORF">DdX_21042</name>
</gene>
<dbReference type="Proteomes" id="UP001201812">
    <property type="component" value="Unassembled WGS sequence"/>
</dbReference>
<keyword evidence="3" id="KW-1185">Reference proteome</keyword>
<feature type="region of interest" description="Disordered" evidence="1">
    <location>
        <begin position="328"/>
        <end position="349"/>
    </location>
</feature>
<protein>
    <submittedName>
        <fullName evidence="2">Uncharacterized protein</fullName>
    </submittedName>
</protein>
<dbReference type="AlphaFoldDB" id="A0AAD4MFK3"/>
<evidence type="ECO:0000256" key="1">
    <source>
        <dbReference type="SAM" id="MobiDB-lite"/>
    </source>
</evidence>
<feature type="region of interest" description="Disordered" evidence="1">
    <location>
        <begin position="420"/>
        <end position="469"/>
    </location>
</feature>
<organism evidence="2 3">
    <name type="scientific">Ditylenchus destructor</name>
    <dbReference type="NCBI Taxonomy" id="166010"/>
    <lineage>
        <taxon>Eukaryota</taxon>
        <taxon>Metazoa</taxon>
        <taxon>Ecdysozoa</taxon>
        <taxon>Nematoda</taxon>
        <taxon>Chromadorea</taxon>
        <taxon>Rhabditida</taxon>
        <taxon>Tylenchina</taxon>
        <taxon>Tylenchomorpha</taxon>
        <taxon>Sphaerularioidea</taxon>
        <taxon>Anguinidae</taxon>
        <taxon>Anguininae</taxon>
        <taxon>Ditylenchus</taxon>
    </lineage>
</organism>
<feature type="region of interest" description="Disordered" evidence="1">
    <location>
        <begin position="21"/>
        <end position="59"/>
    </location>
</feature>
<dbReference type="EMBL" id="JAKKPZ010000715">
    <property type="protein sequence ID" value="KAI1692783.1"/>
    <property type="molecule type" value="Genomic_DNA"/>
</dbReference>
<accession>A0AAD4MFK3</accession>
<name>A0AAD4MFK3_9BILA</name>
<reference evidence="2" key="1">
    <citation type="submission" date="2022-01" db="EMBL/GenBank/DDBJ databases">
        <title>Genome Sequence Resource for Two Populations of Ditylenchus destructor, the Migratory Endoparasitic Phytonematode.</title>
        <authorList>
            <person name="Zhang H."/>
            <person name="Lin R."/>
            <person name="Xie B."/>
        </authorList>
    </citation>
    <scope>NUCLEOTIDE SEQUENCE</scope>
    <source>
        <strain evidence="2">BazhouSP</strain>
    </source>
</reference>
<dbReference type="SUPFAM" id="SSF53187">
    <property type="entry name" value="Zn-dependent exopeptidases"/>
    <property type="match status" value="1"/>
</dbReference>
<feature type="compositionally biased region" description="Basic and acidic residues" evidence="1">
    <location>
        <begin position="328"/>
        <end position="337"/>
    </location>
</feature>
<feature type="compositionally biased region" description="Basic and acidic residues" evidence="1">
    <location>
        <begin position="421"/>
        <end position="435"/>
    </location>
</feature>
<comment type="caution">
    <text evidence="2">The sequence shown here is derived from an EMBL/GenBank/DDBJ whole genome shotgun (WGS) entry which is preliminary data.</text>
</comment>
<proteinExistence type="predicted"/>
<evidence type="ECO:0000313" key="2">
    <source>
        <dbReference type="EMBL" id="KAI1692783.1"/>
    </source>
</evidence>
<evidence type="ECO:0000313" key="3">
    <source>
        <dbReference type="Proteomes" id="UP001201812"/>
    </source>
</evidence>
<sequence>MRQFDPFARACEHDQMITDHRAAAQRGESDRPFRTRAGESGAVGDADLAQRDRTPGRGCLAQHQRSARGRVHFLAVMHLSDLDIPVGAEPRRRLTHQSREQHDAERGIAGLEHRDLARRVFDQRMVRRRQPGGADHDRRTCGARCGKMRFERGRRGEIDQRIGGGGEHRRVVAGIGAARELDALFRQYVADRHAHPAEAAIDTNATHRCCLAGDGADCNKGFGDRRIAGGRLFACRDHEPRQISTMLLRLLALTGTCLTVAAADPAPNQLYEDVRILAADDMTGRLVGTAGSASARAYLSERLRAIGVEPVLAGFEQPFEAEHKGEVLKGTKPDRPYPRIGHQRPGAADRRTLRSFRRSRRQGVQRRRRQCIRRRRAVVDRRTFRARAARPRYRLRAVGCRGAGFLRIDGVREGSAGYAVAHRDEPQSRHDEPQRPQRAMAGRRVSFAVPARPFRGDRRTGTGVAQAGA</sequence>
<feature type="compositionally biased region" description="Basic and acidic residues" evidence="1">
    <location>
        <begin position="21"/>
        <end position="37"/>
    </location>
</feature>